<feature type="signal peptide" evidence="2">
    <location>
        <begin position="1"/>
        <end position="24"/>
    </location>
</feature>
<evidence type="ECO:0000313" key="5">
    <source>
        <dbReference type="Proteomes" id="UP000806542"/>
    </source>
</evidence>
<dbReference type="Proteomes" id="UP000806542">
    <property type="component" value="Unassembled WGS sequence"/>
</dbReference>
<dbReference type="PROSITE" id="PS51272">
    <property type="entry name" value="SLH"/>
    <property type="match status" value="2"/>
</dbReference>
<accession>A0A9D5M1V4</accession>
<dbReference type="RefSeq" id="WP_226391712.1">
    <property type="nucleotide sequence ID" value="NZ_JADCKB010000002.1"/>
</dbReference>
<gene>
    <name evidence="4" type="ORF">INF28_01520</name>
</gene>
<protein>
    <submittedName>
        <fullName evidence="4">S-layer homology domain-containing protein</fullName>
    </submittedName>
</protein>
<keyword evidence="5" id="KW-1185">Reference proteome</keyword>
<dbReference type="AlphaFoldDB" id="A0A9D5M1V4"/>
<reference evidence="4" key="1">
    <citation type="submission" date="2020-10" db="EMBL/GenBank/DDBJ databases">
        <title>ChiBAC.</title>
        <authorList>
            <person name="Zenner C."/>
            <person name="Hitch T.C.A."/>
            <person name="Clavel T."/>
        </authorList>
    </citation>
    <scope>NUCLEOTIDE SEQUENCE</scope>
    <source>
        <strain evidence="4">DSM 107454</strain>
    </source>
</reference>
<feature type="domain" description="SLH" evidence="3">
    <location>
        <begin position="92"/>
        <end position="155"/>
    </location>
</feature>
<evidence type="ECO:0000256" key="1">
    <source>
        <dbReference type="ARBA" id="ARBA00022737"/>
    </source>
</evidence>
<keyword evidence="1" id="KW-0677">Repeat</keyword>
<organism evidence="4 5">
    <name type="scientific">Ructibacterium gallinarum</name>
    <dbReference type="NCBI Taxonomy" id="2779355"/>
    <lineage>
        <taxon>Bacteria</taxon>
        <taxon>Bacillati</taxon>
        <taxon>Bacillota</taxon>
        <taxon>Clostridia</taxon>
        <taxon>Eubacteriales</taxon>
        <taxon>Oscillospiraceae</taxon>
        <taxon>Ructibacterium</taxon>
    </lineage>
</organism>
<feature type="domain" description="SLH" evidence="3">
    <location>
        <begin position="26"/>
        <end position="91"/>
    </location>
</feature>
<proteinExistence type="predicted"/>
<dbReference type="Pfam" id="PF00395">
    <property type="entry name" value="SLH"/>
    <property type="match status" value="2"/>
</dbReference>
<sequence length="1044" mass="113981">MRNLKKVIALVAVFAMLISTVSIAAFADTFTDVATTDNYAEAIETLSAIGILTGDDENNDGQMEFRPEDTITRAEVTAIISRIQGMNSAAQTNTVFNDVPSDHWASGYIAQASGQGIVNGYGDGNFGPDDSVKYEEMIKMLMETLGYNPYATDNGGYPTGYITAAQRYGVLENVVGGGVGTEAPRGMVAQMVYNAIDTPLMDKYTYGKDASYVIYDNLDTYGYQTLLTRDLKMIKVTGKVVANSYTDLTTGSTSVDTSMDKTIAVRVDNTTNNYNYGLEDYLPVRMSDGTESYRSLSIYQGDVDADGYLGYAVSLYASESSTNDEYTLVAITQNSSRNTSVSFTLDQYYDYEVESGSSSTSSKSTLRYLKNDTDRNATRLNIQANPTVIYNGVAGVALENFFNDKVISEDTSFSGKVTVMDTDDISGYDVVVIEIGVSAVVSDINTRDEVNFMNGVKFPEITGLTTKSETLKKLSFDAEDTNVLVNLTKNGEPYDYQELKEWDVLTVLWNGAEEVYNVRVLDSDKALVSSITSERATSNGGKEFMIDGTWYEEAADCYYSGSKLEPGVSGKFFIDEYGKIVALDKSIQPENAGAVPTDNYAYVINAATESNSWNQSSIRIQLLDKSGQVYEAYLANNAQIQNPSDEVRSILSIAADDDKYSLKIDELTTDVAEKFAKALVNQMVTYAANSSGEVRTIVMPLASGASEFSYATNDGAKGFTAEYDEDTMSLGKVFVTEDTYVFYIKGDGVTVTYGESGNVADKTKSSVVKATQLPGGVTYGNIVAFTDDIDNDYASVVVLMNEDGGTSPATNVAVINSIGTSYDEYNDQVYTVEFYMNGELMNATTVADIDNEDAIASAKRGDVFKFTMDGDTITNLRPYLVFARGTSNRPFDKDATSIPSIATLEQPASTSDEEIFFGAVTSVPRGNSSITLALYDTETKAFDFENTQLVKEFTGTNVYVYDPMLRESNSLDYGSLGDAEVVDKELGEIGYNVVFEDSTDDVLTPAFGMLDYVFARYYNNRAADIVVYKNYDFGSYGFEEVAGE</sequence>
<evidence type="ECO:0000256" key="2">
    <source>
        <dbReference type="SAM" id="SignalP"/>
    </source>
</evidence>
<evidence type="ECO:0000259" key="3">
    <source>
        <dbReference type="PROSITE" id="PS51272"/>
    </source>
</evidence>
<feature type="chain" id="PRO_5039292486" evidence="2">
    <location>
        <begin position="25"/>
        <end position="1044"/>
    </location>
</feature>
<evidence type="ECO:0000313" key="4">
    <source>
        <dbReference type="EMBL" id="MBE5039149.1"/>
    </source>
</evidence>
<dbReference type="EMBL" id="JADCKB010000002">
    <property type="protein sequence ID" value="MBE5039149.1"/>
    <property type="molecule type" value="Genomic_DNA"/>
</dbReference>
<dbReference type="InterPro" id="IPR001119">
    <property type="entry name" value="SLH_dom"/>
</dbReference>
<comment type="caution">
    <text evidence="4">The sequence shown here is derived from an EMBL/GenBank/DDBJ whole genome shotgun (WGS) entry which is preliminary data.</text>
</comment>
<name>A0A9D5M1V4_9FIRM</name>
<keyword evidence="2" id="KW-0732">Signal</keyword>